<keyword evidence="3" id="KW-1185">Reference proteome</keyword>
<feature type="compositionally biased region" description="Polar residues" evidence="1">
    <location>
        <begin position="86"/>
        <end position="101"/>
    </location>
</feature>
<sequence>MEVEDDVRREAAIASSACLNPKFSPSSDVSRARLSKFQELHKRRLQIKGKSKVKKKPKISRGKSSTASSSEADECKNEISCKTAKDATNSPSLDSHQNTISPMPKDVAPLKKPQKLHWGLDTKERWERKSNM</sequence>
<accession>A0AA38SQV6</accession>
<name>A0AA38SQV6_9ASTR</name>
<feature type="compositionally biased region" description="Basic residues" evidence="1">
    <location>
        <begin position="41"/>
        <end position="61"/>
    </location>
</feature>
<gene>
    <name evidence="2" type="ORF">OSB04_027432</name>
</gene>
<evidence type="ECO:0000256" key="1">
    <source>
        <dbReference type="SAM" id="MobiDB-lite"/>
    </source>
</evidence>
<organism evidence="2 3">
    <name type="scientific">Centaurea solstitialis</name>
    <name type="common">yellow star-thistle</name>
    <dbReference type="NCBI Taxonomy" id="347529"/>
    <lineage>
        <taxon>Eukaryota</taxon>
        <taxon>Viridiplantae</taxon>
        <taxon>Streptophyta</taxon>
        <taxon>Embryophyta</taxon>
        <taxon>Tracheophyta</taxon>
        <taxon>Spermatophyta</taxon>
        <taxon>Magnoliopsida</taxon>
        <taxon>eudicotyledons</taxon>
        <taxon>Gunneridae</taxon>
        <taxon>Pentapetalae</taxon>
        <taxon>asterids</taxon>
        <taxon>campanulids</taxon>
        <taxon>Asterales</taxon>
        <taxon>Asteraceae</taxon>
        <taxon>Carduoideae</taxon>
        <taxon>Cardueae</taxon>
        <taxon>Centaureinae</taxon>
        <taxon>Centaurea</taxon>
    </lineage>
</organism>
<dbReference type="AlphaFoldDB" id="A0AA38SQV6"/>
<evidence type="ECO:0000313" key="3">
    <source>
        <dbReference type="Proteomes" id="UP001172457"/>
    </source>
</evidence>
<feature type="compositionally biased region" description="Basic and acidic residues" evidence="1">
    <location>
        <begin position="118"/>
        <end position="132"/>
    </location>
</feature>
<evidence type="ECO:0000313" key="2">
    <source>
        <dbReference type="EMBL" id="KAJ9540926.1"/>
    </source>
</evidence>
<feature type="region of interest" description="Disordered" evidence="1">
    <location>
        <begin position="40"/>
        <end position="132"/>
    </location>
</feature>
<comment type="caution">
    <text evidence="2">The sequence shown here is derived from an EMBL/GenBank/DDBJ whole genome shotgun (WGS) entry which is preliminary data.</text>
</comment>
<protein>
    <submittedName>
        <fullName evidence="2">Uncharacterized protein</fullName>
    </submittedName>
</protein>
<reference evidence="2" key="1">
    <citation type="submission" date="2023-03" db="EMBL/GenBank/DDBJ databases">
        <title>Chromosome-scale reference genome and RAD-based genetic map of yellow starthistle (Centaurea solstitialis) reveal putative structural variation and QTLs associated with invader traits.</title>
        <authorList>
            <person name="Reatini B."/>
            <person name="Cang F.A."/>
            <person name="Jiang Q."/>
            <person name="Mckibben M.T.W."/>
            <person name="Barker M.S."/>
            <person name="Rieseberg L.H."/>
            <person name="Dlugosch K.M."/>
        </authorList>
    </citation>
    <scope>NUCLEOTIDE SEQUENCE</scope>
    <source>
        <strain evidence="2">CAN-66</strain>
        <tissue evidence="2">Leaf</tissue>
    </source>
</reference>
<dbReference type="EMBL" id="JARYMX010000007">
    <property type="protein sequence ID" value="KAJ9540926.1"/>
    <property type="molecule type" value="Genomic_DNA"/>
</dbReference>
<dbReference type="InterPro" id="IPR037690">
    <property type="entry name" value="FAM204A"/>
</dbReference>
<dbReference type="Proteomes" id="UP001172457">
    <property type="component" value="Chromosome 7"/>
</dbReference>
<feature type="compositionally biased region" description="Basic and acidic residues" evidence="1">
    <location>
        <begin position="73"/>
        <end position="85"/>
    </location>
</feature>
<dbReference type="PANTHER" id="PTHR14386">
    <property type="entry name" value="PROTEIN FAM204A"/>
    <property type="match status" value="1"/>
</dbReference>
<proteinExistence type="predicted"/>
<dbReference type="PANTHER" id="PTHR14386:SF2">
    <property type="entry name" value="PROTEIN FAM204A"/>
    <property type="match status" value="1"/>
</dbReference>